<name>A0ABV2L8T2_9HYPH</name>
<sequence>MSDPFGRNDRTIILPDPGGRLRPQPEPDARPLRPRPTDPQARDPGRVDPGTPDSDDWATSDFDRARHAPRPVGPPPGERERALVMKRDVVVAPNSNPYLKAAGPLLLLLGRLRVQLSRASFANLMEQVAASIESFEAETRMAGVSPEQVRSAKYIVCATADDIVQNIPAEERHVWTQHSMLSRFFGERTGGVRFFTELDNAKVDPVGNYDLLELLHACLAIGFQGVHRTSAGGAATLQQIQRNLYELLRRTRPTEREVSPRWQGQAIGTEVFHYRLPLWVVGAVVGALLLGLYLLLRMLLSGSADAAAAALVTVHPTTEIGIQRRIHAPPPPPPPPPPPASQTGQLQTALRADIADQSLTVVETGGQVVIRLASALFAPGDATVKPAFQAMLQRVAALLEKEPGTVRVVGHTDSSPIRTVRFPSNFQLSLERAKAVTRLVKAGLSKPDRVEAEGKGADVPIAPNKTAEGRARNRRVEIIMTRSR</sequence>
<dbReference type="InterPro" id="IPR006665">
    <property type="entry name" value="OmpA-like"/>
</dbReference>
<evidence type="ECO:0000256" key="1">
    <source>
        <dbReference type="PROSITE-ProRule" id="PRU00473"/>
    </source>
</evidence>
<dbReference type="Gene3D" id="3.30.1330.60">
    <property type="entry name" value="OmpA-like domain"/>
    <property type="match status" value="1"/>
</dbReference>
<dbReference type="PROSITE" id="PS51123">
    <property type="entry name" value="OMPA_2"/>
    <property type="match status" value="1"/>
</dbReference>
<dbReference type="RefSeq" id="WP_238280271.1">
    <property type="nucleotide sequence ID" value="NZ_BPQL01000082.1"/>
</dbReference>
<gene>
    <name evidence="5" type="ORF">ABID43_003813</name>
</gene>
<feature type="transmembrane region" description="Helical" evidence="3">
    <location>
        <begin position="276"/>
        <end position="296"/>
    </location>
</feature>
<dbReference type="Pfam" id="PF00691">
    <property type="entry name" value="OmpA"/>
    <property type="match status" value="1"/>
</dbReference>
<reference evidence="5 6" key="1">
    <citation type="submission" date="2024-06" db="EMBL/GenBank/DDBJ databases">
        <title>Genomic Encyclopedia of Type Strains, Phase IV (KMG-IV): sequencing the most valuable type-strain genomes for metagenomic binning, comparative biology and taxonomic classification.</title>
        <authorList>
            <person name="Goeker M."/>
        </authorList>
    </citation>
    <scope>NUCLEOTIDE SEQUENCE [LARGE SCALE GENOMIC DNA]</scope>
    <source>
        <strain evidence="5 6">DSM 21331</strain>
    </source>
</reference>
<dbReference type="CDD" id="cd07185">
    <property type="entry name" value="OmpA_C-like"/>
    <property type="match status" value="1"/>
</dbReference>
<dbReference type="NCBIfam" id="TIGR03349">
    <property type="entry name" value="IV_VI_DotU"/>
    <property type="match status" value="1"/>
</dbReference>
<evidence type="ECO:0000313" key="5">
    <source>
        <dbReference type="EMBL" id="MET3694254.1"/>
    </source>
</evidence>
<feature type="region of interest" description="Disordered" evidence="2">
    <location>
        <begin position="1"/>
        <end position="80"/>
    </location>
</feature>
<dbReference type="InterPro" id="IPR017732">
    <property type="entry name" value="T4/T6SS_DotU"/>
</dbReference>
<dbReference type="PANTHER" id="PTHR30329">
    <property type="entry name" value="STATOR ELEMENT OF FLAGELLAR MOTOR COMPLEX"/>
    <property type="match status" value="1"/>
</dbReference>
<organism evidence="5 6">
    <name type="scientific">Methylobacterium goesingense</name>
    <dbReference type="NCBI Taxonomy" id="243690"/>
    <lineage>
        <taxon>Bacteria</taxon>
        <taxon>Pseudomonadati</taxon>
        <taxon>Pseudomonadota</taxon>
        <taxon>Alphaproteobacteria</taxon>
        <taxon>Hyphomicrobiales</taxon>
        <taxon>Methylobacteriaceae</taxon>
        <taxon>Methylobacterium</taxon>
    </lineage>
</organism>
<dbReference type="NCBIfam" id="NF038228">
    <property type="entry name" value="IcmH_DotU_IVB"/>
    <property type="match status" value="1"/>
</dbReference>
<dbReference type="PANTHER" id="PTHR30329:SF19">
    <property type="entry name" value="OUTER MEMBRANE PROTEIN, OMPA FAMILY"/>
    <property type="match status" value="1"/>
</dbReference>
<evidence type="ECO:0000256" key="2">
    <source>
        <dbReference type="SAM" id="MobiDB-lite"/>
    </source>
</evidence>
<protein>
    <submittedName>
        <fullName evidence="5">Type VI secretion system protein ImpK</fullName>
    </submittedName>
</protein>
<feature type="compositionally biased region" description="Basic and acidic residues" evidence="2">
    <location>
        <begin position="1"/>
        <end position="10"/>
    </location>
</feature>
<dbReference type="Pfam" id="PF09850">
    <property type="entry name" value="DotU"/>
    <property type="match status" value="1"/>
</dbReference>
<accession>A0ABV2L8T2</accession>
<dbReference type="InterPro" id="IPR036737">
    <property type="entry name" value="OmpA-like_sf"/>
</dbReference>
<evidence type="ECO:0000313" key="6">
    <source>
        <dbReference type="Proteomes" id="UP001549145"/>
    </source>
</evidence>
<dbReference type="NCBIfam" id="TIGR03350">
    <property type="entry name" value="type_VI_ompA"/>
    <property type="match status" value="1"/>
</dbReference>
<feature type="compositionally biased region" description="Pro residues" evidence="2">
    <location>
        <begin position="328"/>
        <end position="340"/>
    </location>
</feature>
<keyword evidence="3" id="KW-0812">Transmembrane</keyword>
<dbReference type="Gene3D" id="1.25.40.590">
    <property type="entry name" value="Type IV / VI secretion system, DotU"/>
    <property type="match status" value="1"/>
</dbReference>
<dbReference type="InterPro" id="IPR017733">
    <property type="entry name" value="OmpA-like_dom_proteobacteria"/>
</dbReference>
<dbReference type="EMBL" id="JBEPMM010000013">
    <property type="protein sequence ID" value="MET3694254.1"/>
    <property type="molecule type" value="Genomic_DNA"/>
</dbReference>
<dbReference type="InterPro" id="IPR050330">
    <property type="entry name" value="Bact_OuterMem_StrucFunc"/>
</dbReference>
<comment type="caution">
    <text evidence="5">The sequence shown here is derived from an EMBL/GenBank/DDBJ whole genome shotgun (WGS) entry which is preliminary data.</text>
</comment>
<feature type="domain" description="OmpA-like" evidence="4">
    <location>
        <begin position="364"/>
        <end position="484"/>
    </location>
</feature>
<dbReference type="SUPFAM" id="SSF103088">
    <property type="entry name" value="OmpA-like"/>
    <property type="match status" value="1"/>
</dbReference>
<keyword evidence="6" id="KW-1185">Reference proteome</keyword>
<feature type="region of interest" description="Disordered" evidence="2">
    <location>
        <begin position="324"/>
        <end position="344"/>
    </location>
</feature>
<dbReference type="Proteomes" id="UP001549145">
    <property type="component" value="Unassembled WGS sequence"/>
</dbReference>
<dbReference type="InterPro" id="IPR038522">
    <property type="entry name" value="T4/T6SS_DotU_sf"/>
</dbReference>
<keyword evidence="1 3" id="KW-0472">Membrane</keyword>
<proteinExistence type="predicted"/>
<evidence type="ECO:0000259" key="4">
    <source>
        <dbReference type="PROSITE" id="PS51123"/>
    </source>
</evidence>
<evidence type="ECO:0000256" key="3">
    <source>
        <dbReference type="SAM" id="Phobius"/>
    </source>
</evidence>
<keyword evidence="3" id="KW-1133">Transmembrane helix</keyword>